<dbReference type="RefSeq" id="WP_014245701.1">
    <property type="nucleotide sequence ID" value="NC_016620.1"/>
</dbReference>
<dbReference type="PATRIC" id="fig|862908.3.peg.3037"/>
<evidence type="ECO:0000313" key="2">
    <source>
        <dbReference type="EMBL" id="CBW27931.1"/>
    </source>
</evidence>
<protein>
    <submittedName>
        <fullName evidence="2">Exported protein</fullName>
    </submittedName>
</protein>
<evidence type="ECO:0000313" key="3">
    <source>
        <dbReference type="Proteomes" id="UP000008963"/>
    </source>
</evidence>
<dbReference type="AlphaFoldDB" id="E1WZZ5"/>
<organism evidence="2 3">
    <name type="scientific">Halobacteriovorax marinus (strain ATCC BAA-682 / DSM 15412 / SJ)</name>
    <name type="common">Bacteriovorax marinus</name>
    <dbReference type="NCBI Taxonomy" id="862908"/>
    <lineage>
        <taxon>Bacteria</taxon>
        <taxon>Pseudomonadati</taxon>
        <taxon>Bdellovibrionota</taxon>
        <taxon>Bacteriovoracia</taxon>
        <taxon>Bacteriovoracales</taxon>
        <taxon>Halobacteriovoraceae</taxon>
        <taxon>Halobacteriovorax</taxon>
    </lineage>
</organism>
<sequence>MKKELLSVALLLSVPSGVLAQEIESALGQFQLNSNLSEAAKDELLRFKADIIALKLAKQYDKSFFTLRPHIYNLLKENALNLSEKDHKSLESIIDIKDQELNTAVYFIKEFQAAKIEILTSEKVEDVSLDVMNESLFSESRVEILSGDQRNINLQNLSEAGFSESRVEILINSRDNIRLDLLRAEMLSESRIEILVDSGRSLNIDLLRDAGMAESRVEILINDARVQNGLSDFELDVFRNNNISESRVEILSGDFSFNESVLERLRDAGFSEARVEILTGGRRTSASFGSDIFFP</sequence>
<reference evidence="3" key="1">
    <citation type="journal article" date="2013" name="ISME J.">
        <title>A small predatory core genome in the divergent marine Bacteriovorax marinus SJ and the terrestrial Bdellovibrio bacteriovorus.</title>
        <authorList>
            <person name="Crossman L.C."/>
            <person name="Chen H."/>
            <person name="Cerdeno-Tarraga A.M."/>
            <person name="Brooks K."/>
            <person name="Quail M.A."/>
            <person name="Pineiro S.A."/>
            <person name="Hobley L."/>
            <person name="Sockett R.E."/>
            <person name="Bentley S.D."/>
            <person name="Parkhill J."/>
            <person name="Williams H.N."/>
            <person name="Stine O.C."/>
        </authorList>
    </citation>
    <scope>NUCLEOTIDE SEQUENCE [LARGE SCALE GENOMIC DNA]</scope>
    <source>
        <strain evidence="3">ATCC BAA-682 / DSM 15412 / SJ</strain>
    </source>
</reference>
<feature type="chain" id="PRO_5003154550" evidence="1">
    <location>
        <begin position="21"/>
        <end position="295"/>
    </location>
</feature>
<feature type="signal peptide" evidence="1">
    <location>
        <begin position="1"/>
        <end position="20"/>
    </location>
</feature>
<keyword evidence="3" id="KW-1185">Reference proteome</keyword>
<gene>
    <name evidence="2" type="ordered locus">BMS_3177</name>
</gene>
<accession>E1WZZ5</accession>
<dbReference type="KEGG" id="bmx:BMS_3177"/>
<dbReference type="HOGENOM" id="CLU_942563_0_0_7"/>
<keyword evidence="1" id="KW-0732">Signal</keyword>
<dbReference type="EMBL" id="FQ312005">
    <property type="protein sequence ID" value="CBW27931.1"/>
    <property type="molecule type" value="Genomic_DNA"/>
</dbReference>
<dbReference type="STRING" id="862908.BMS_3177"/>
<proteinExistence type="predicted"/>
<dbReference type="Proteomes" id="UP000008963">
    <property type="component" value="Chromosome"/>
</dbReference>
<name>E1WZZ5_HALMS</name>
<evidence type="ECO:0000256" key="1">
    <source>
        <dbReference type="SAM" id="SignalP"/>
    </source>
</evidence>